<comment type="subcellular location">
    <subcellularLocation>
        <location evidence="1">Cell membrane</location>
        <topology evidence="1">Multi-pass membrane protein</topology>
    </subcellularLocation>
</comment>
<evidence type="ECO:0000313" key="11">
    <source>
        <dbReference type="Proteomes" id="UP000189883"/>
    </source>
</evidence>
<name>A0A161P1E6_RIEAN</name>
<dbReference type="SUPFAM" id="SSF50182">
    <property type="entry name" value="Sm-like ribonucleoproteins"/>
    <property type="match status" value="1"/>
</dbReference>
<dbReference type="InterPro" id="IPR049278">
    <property type="entry name" value="MS_channel_C"/>
</dbReference>
<dbReference type="SUPFAM" id="SSF82689">
    <property type="entry name" value="Mechanosensitive channel protein MscS (YggB), C-terminal domain"/>
    <property type="match status" value="1"/>
</dbReference>
<evidence type="ECO:0000256" key="1">
    <source>
        <dbReference type="ARBA" id="ARBA00004651"/>
    </source>
</evidence>
<dbReference type="Pfam" id="PF00924">
    <property type="entry name" value="MS_channel_2nd"/>
    <property type="match status" value="1"/>
</dbReference>
<protein>
    <submittedName>
        <fullName evidence="10">Small-conductance mechanosensitive channel</fullName>
    </submittedName>
</protein>
<dbReference type="OMA" id="VYYIPTN"/>
<keyword evidence="5" id="KW-1133">Transmembrane helix</keyword>
<sequence length="293" mass="32649">MFLITTEQSFTKNVGSAWDKTYEKLEDWQQSIFSNIPNFIVAIFVFTVALFLSRIIYRVVVSLLYKTSLQDSAKNVIARMVSIGVIMLGIILVLVVLNLNGVLNTILAGAGVMGLAVGLALQGTLSNTFSGVVLSLVKNIRIGDWVSSNNFSGQIMDIDFRMTTIKDIDNNIVLIPNKLVLDSPIKNASLTPQRRLILTCGVGYESDLDKVKEIVLETVKKTVEYLVEEEEITFLYTSFGDSAIDFELRCMLNVSSGLLVAQQKSNLITALKKRFDEEGINIPFPIRTFKFEQ</sequence>
<dbReference type="Gene3D" id="1.10.287.1260">
    <property type="match status" value="1"/>
</dbReference>
<dbReference type="InterPro" id="IPR023408">
    <property type="entry name" value="MscS_beta-dom_sf"/>
</dbReference>
<evidence type="ECO:0000259" key="7">
    <source>
        <dbReference type="Pfam" id="PF00924"/>
    </source>
</evidence>
<dbReference type="SUPFAM" id="SSF82861">
    <property type="entry name" value="Mechanosensitive channel protein MscS (YggB), transmembrane region"/>
    <property type="match status" value="1"/>
</dbReference>
<evidence type="ECO:0000259" key="9">
    <source>
        <dbReference type="Pfam" id="PF21088"/>
    </source>
</evidence>
<dbReference type="PANTHER" id="PTHR30221">
    <property type="entry name" value="SMALL-CONDUCTANCE MECHANOSENSITIVE CHANNEL"/>
    <property type="match status" value="1"/>
</dbReference>
<reference evidence="10 11" key="1">
    <citation type="submission" date="2015-06" db="EMBL/GenBank/DDBJ databases">
        <title>R. anatipestifer strain HXb2 is the most virulent strain so far, and the genome sequence would help us uncover the pathogenesis.</title>
        <authorList>
            <person name="Hu Q."/>
            <person name="Qi J."/>
            <person name="Bo H."/>
            <person name="Liu G."/>
            <person name="Tao M."/>
            <person name="Ding Y."/>
            <person name="Xue Y."/>
        </authorList>
    </citation>
    <scope>NUCLEOTIDE SEQUENCE [LARGE SCALE GENOMIC DNA]</scope>
    <source>
        <strain evidence="10 11">HXb2</strain>
    </source>
</reference>
<evidence type="ECO:0000256" key="6">
    <source>
        <dbReference type="ARBA" id="ARBA00023136"/>
    </source>
</evidence>
<evidence type="ECO:0000256" key="2">
    <source>
        <dbReference type="ARBA" id="ARBA00008017"/>
    </source>
</evidence>
<evidence type="ECO:0000256" key="4">
    <source>
        <dbReference type="ARBA" id="ARBA00022692"/>
    </source>
</evidence>
<dbReference type="Pfam" id="PF21082">
    <property type="entry name" value="MS_channel_3rd"/>
    <property type="match status" value="1"/>
</dbReference>
<dbReference type="EMBL" id="CP011859">
    <property type="protein sequence ID" value="AQY23037.1"/>
    <property type="molecule type" value="Genomic_DNA"/>
</dbReference>
<dbReference type="InterPro" id="IPR010920">
    <property type="entry name" value="LSM_dom_sf"/>
</dbReference>
<accession>A0A161P1E6</accession>
<dbReference type="InterPro" id="IPR049142">
    <property type="entry name" value="MS_channel_1st"/>
</dbReference>
<proteinExistence type="inferred from homology"/>
<dbReference type="InterPro" id="IPR006685">
    <property type="entry name" value="MscS_channel_2nd"/>
</dbReference>
<evidence type="ECO:0000313" key="10">
    <source>
        <dbReference type="EMBL" id="AQY23037.1"/>
    </source>
</evidence>
<keyword evidence="6" id="KW-0472">Membrane</keyword>
<dbReference type="GeneID" id="93717240"/>
<dbReference type="InterPro" id="IPR011014">
    <property type="entry name" value="MscS_channel_TM-2"/>
</dbReference>
<keyword evidence="4" id="KW-0812">Transmembrane</keyword>
<dbReference type="Pfam" id="PF05552">
    <property type="entry name" value="MS_channel_1st_1"/>
    <property type="match status" value="1"/>
</dbReference>
<dbReference type="PANTHER" id="PTHR30221:SF1">
    <property type="entry name" value="SMALL-CONDUCTANCE MECHANOSENSITIVE CHANNEL"/>
    <property type="match status" value="1"/>
</dbReference>
<dbReference type="Proteomes" id="UP000189883">
    <property type="component" value="Chromosome"/>
</dbReference>
<gene>
    <name evidence="10" type="primary">mscS</name>
    <name evidence="10" type="ORF">AB406_2098</name>
</gene>
<dbReference type="Gene3D" id="3.30.70.100">
    <property type="match status" value="1"/>
</dbReference>
<dbReference type="Pfam" id="PF21088">
    <property type="entry name" value="MS_channel_1st"/>
    <property type="match status" value="1"/>
</dbReference>
<dbReference type="eggNOG" id="COG3264">
    <property type="taxonomic scope" value="Bacteria"/>
</dbReference>
<dbReference type="RefSeq" id="WP_004919372.1">
    <property type="nucleotide sequence ID" value="NZ_CP011859.1"/>
</dbReference>
<evidence type="ECO:0000256" key="5">
    <source>
        <dbReference type="ARBA" id="ARBA00022989"/>
    </source>
</evidence>
<feature type="domain" description="Mechanosensitive ion channel transmembrane helices 2/3" evidence="9">
    <location>
        <begin position="81"/>
        <end position="122"/>
    </location>
</feature>
<dbReference type="InterPro" id="IPR045275">
    <property type="entry name" value="MscS_archaea/bacteria_type"/>
</dbReference>
<keyword evidence="3" id="KW-1003">Cell membrane</keyword>
<organism evidence="10 11">
    <name type="scientific">Riemerella anatipestifer</name>
    <name type="common">Moraxella anatipestifer</name>
    <dbReference type="NCBI Taxonomy" id="34085"/>
    <lineage>
        <taxon>Bacteria</taxon>
        <taxon>Pseudomonadati</taxon>
        <taxon>Bacteroidota</taxon>
        <taxon>Flavobacteriia</taxon>
        <taxon>Flavobacteriales</taxon>
        <taxon>Weeksellaceae</taxon>
        <taxon>Riemerella</taxon>
    </lineage>
</organism>
<feature type="domain" description="Mechanosensitive ion channel MscS" evidence="7">
    <location>
        <begin position="124"/>
        <end position="189"/>
    </location>
</feature>
<dbReference type="AlphaFoldDB" id="A0A161P1E6"/>
<dbReference type="InterPro" id="IPR008910">
    <property type="entry name" value="MSC_TM_helix"/>
</dbReference>
<feature type="domain" description="Mechanosensitive ion channel MscS C-terminal" evidence="8">
    <location>
        <begin position="198"/>
        <end position="282"/>
    </location>
</feature>
<evidence type="ECO:0000256" key="3">
    <source>
        <dbReference type="ARBA" id="ARBA00022475"/>
    </source>
</evidence>
<evidence type="ECO:0000259" key="8">
    <source>
        <dbReference type="Pfam" id="PF21082"/>
    </source>
</evidence>
<dbReference type="GO" id="GO:0008381">
    <property type="term" value="F:mechanosensitive monoatomic ion channel activity"/>
    <property type="evidence" value="ECO:0007669"/>
    <property type="project" value="InterPro"/>
</dbReference>
<dbReference type="InterPro" id="IPR011066">
    <property type="entry name" value="MscS_channel_C_sf"/>
</dbReference>
<dbReference type="GO" id="GO:0005886">
    <property type="term" value="C:plasma membrane"/>
    <property type="evidence" value="ECO:0007669"/>
    <property type="project" value="UniProtKB-SubCell"/>
</dbReference>
<dbReference type="Gene3D" id="2.30.30.60">
    <property type="match status" value="1"/>
</dbReference>
<comment type="similarity">
    <text evidence="2">Belongs to the MscS (TC 1.A.23) family.</text>
</comment>